<dbReference type="RefSeq" id="WP_111546496.1">
    <property type="nucleotide sequence ID" value="NZ_MZXV01000051.1"/>
</dbReference>
<evidence type="ECO:0000313" key="1">
    <source>
        <dbReference type="EMBL" id="PZV36167.1"/>
    </source>
</evidence>
<dbReference type="AlphaFoldDB" id="A0A2W7BZU1"/>
<dbReference type="EMBL" id="MZXV01000051">
    <property type="protein sequence ID" value="PZV36167.1"/>
    <property type="molecule type" value="Genomic_DNA"/>
</dbReference>
<comment type="caution">
    <text evidence="1">The sequence shown here is derived from an EMBL/GenBank/DDBJ whole genome shotgun (WGS) entry which is preliminary data.</text>
</comment>
<reference evidence="2" key="1">
    <citation type="submission" date="2017-03" db="EMBL/GenBank/DDBJ databases">
        <authorList>
            <person name="Safronova V.I."/>
            <person name="Sazanova A.L."/>
            <person name="Chirak E.R."/>
        </authorList>
    </citation>
    <scope>NUCLEOTIDE SEQUENCE [LARGE SCALE GENOMIC DNA]</scope>
    <source>
        <strain evidence="2">Ach-343</strain>
    </source>
</reference>
<accession>A0A2W7BZU1</accession>
<dbReference type="Proteomes" id="UP000248616">
    <property type="component" value="Unassembled WGS sequence"/>
</dbReference>
<proteinExistence type="predicted"/>
<organism evidence="1 2">
    <name type="scientific">Mesorhizobium kowhaii</name>
    <dbReference type="NCBI Taxonomy" id="1300272"/>
    <lineage>
        <taxon>Bacteria</taxon>
        <taxon>Pseudomonadati</taxon>
        <taxon>Pseudomonadota</taxon>
        <taxon>Alphaproteobacteria</taxon>
        <taxon>Hyphomicrobiales</taxon>
        <taxon>Phyllobacteriaceae</taxon>
        <taxon>Mesorhizobium</taxon>
    </lineage>
</organism>
<keyword evidence="2" id="KW-1185">Reference proteome</keyword>
<name>A0A2W7BZU1_9HYPH</name>
<gene>
    <name evidence="1" type="ORF">B5V02_23460</name>
</gene>
<evidence type="ECO:0000313" key="2">
    <source>
        <dbReference type="Proteomes" id="UP000248616"/>
    </source>
</evidence>
<protein>
    <submittedName>
        <fullName evidence="1">Uncharacterized protein</fullName>
    </submittedName>
</protein>
<sequence>MNHQEFYDGYLNRWKKHWEETGLLPVLFSAVGMCAEWKIPLPEWASLAVLNLIIDNFNTKSMPGVKGPHARLKSRMVKDYAHYLRWSAVRSCLFLAGLDELPEPAKKGRPPKSKDNGPTRDGLLSEAMQLLSKNKYAQSVTQDAVEESYTTVSGSRAAGEDRFRFEDFQLIAPQSAT</sequence>